<dbReference type="PANTHER" id="PTHR38794">
    <property type="entry name" value="INTEGRAL MEMBRANE PROTEIN"/>
    <property type="match status" value="1"/>
</dbReference>
<evidence type="ECO:0000313" key="5">
    <source>
        <dbReference type="Proteomes" id="UP000266152"/>
    </source>
</evidence>
<keyword evidence="2" id="KW-1133">Transmembrane helix</keyword>
<dbReference type="Pfam" id="PF20684">
    <property type="entry name" value="Fung_rhodopsin"/>
    <property type="match status" value="1"/>
</dbReference>
<reference evidence="4 5" key="1">
    <citation type="journal article" date="2018" name="PLoS Pathog.">
        <title>Evolution of structural diversity of trichothecenes, a family of toxins produced by plant pathogenic and entomopathogenic fungi.</title>
        <authorList>
            <person name="Proctor R.H."/>
            <person name="McCormick S.P."/>
            <person name="Kim H.S."/>
            <person name="Cardoza R.E."/>
            <person name="Stanley A.M."/>
            <person name="Lindo L."/>
            <person name="Kelly A."/>
            <person name="Brown D.W."/>
            <person name="Lee T."/>
            <person name="Vaughan M.M."/>
            <person name="Alexander N.J."/>
            <person name="Busman M."/>
            <person name="Gutierrez S."/>
        </authorList>
    </citation>
    <scope>NUCLEOTIDE SEQUENCE [LARGE SCALE GENOMIC DNA]</scope>
    <source>
        <strain evidence="4 5">NRRL 3299</strain>
    </source>
</reference>
<feature type="transmembrane region" description="Helical" evidence="2">
    <location>
        <begin position="56"/>
        <end position="80"/>
    </location>
</feature>
<dbReference type="STRING" id="5514.A0A395S5Z1"/>
<feature type="transmembrane region" description="Helical" evidence="2">
    <location>
        <begin position="176"/>
        <end position="198"/>
    </location>
</feature>
<feature type="domain" description="Rhodopsin" evidence="3">
    <location>
        <begin position="42"/>
        <end position="274"/>
    </location>
</feature>
<evidence type="ECO:0000256" key="2">
    <source>
        <dbReference type="SAM" id="Phobius"/>
    </source>
</evidence>
<feature type="region of interest" description="Disordered" evidence="1">
    <location>
        <begin position="304"/>
        <end position="337"/>
    </location>
</feature>
<dbReference type="Proteomes" id="UP000266152">
    <property type="component" value="Unassembled WGS sequence"/>
</dbReference>
<gene>
    <name evidence="4" type="ORF">FSPOR_5729</name>
</gene>
<evidence type="ECO:0000259" key="3">
    <source>
        <dbReference type="Pfam" id="PF20684"/>
    </source>
</evidence>
<sequence length="432" mass="46969">MDNVSQAAPPFYPLTESNHAALVVVTAIIFFIYAILGIVGKLIIRLNITSMKDFDIGLLVAAILYFIQTSCVVAACNHGLGEHRDTISEENFIHFSKLIYASRILAILVHATTKIALGLLIRQINSQGALHLANMILGGVVITWAVSGVFASAFACPMPKPWFADNNTQCPAQGPIFVYNGIMIILTDIALCLLPVAMMWEVQTSIRRKLIVISLFSVRLLVPIMTIPELTHARYMFGGSDDVTWRAVSTMIWGQIALGLSVLTVCIPSLKGVIDSLLGSTAVAALNTPYELKYSDNGTGLEMTALSDSKSKRTSKQGSGMNSGLRKSSKVRHSHQAMWRHDITSEVRTEIGSGSDSVRNLTDGVMVNTDFEVSYDDKHASRADSMGSTEGAYRHTRVASKLKHAKIMPCATHGTEHPATYTDPYRNPVGAA</sequence>
<keyword evidence="2" id="KW-0812">Transmembrane</keyword>
<feature type="transmembrane region" description="Helical" evidence="2">
    <location>
        <begin position="132"/>
        <end position="156"/>
    </location>
</feature>
<comment type="caution">
    <text evidence="4">The sequence shown here is derived from an EMBL/GenBank/DDBJ whole genome shotgun (WGS) entry which is preliminary data.</text>
</comment>
<feature type="transmembrane region" description="Helical" evidence="2">
    <location>
        <begin position="210"/>
        <end position="227"/>
    </location>
</feature>
<feature type="compositionally biased region" description="Polar residues" evidence="1">
    <location>
        <begin position="316"/>
        <end position="326"/>
    </location>
</feature>
<proteinExistence type="predicted"/>
<protein>
    <submittedName>
        <fullName evidence="4">Integral membrane</fullName>
    </submittedName>
</protein>
<dbReference type="AlphaFoldDB" id="A0A395S5Z1"/>
<dbReference type="EMBL" id="PXOF01000079">
    <property type="protein sequence ID" value="RGP67542.1"/>
    <property type="molecule type" value="Genomic_DNA"/>
</dbReference>
<evidence type="ECO:0000256" key="1">
    <source>
        <dbReference type="SAM" id="MobiDB-lite"/>
    </source>
</evidence>
<feature type="transmembrane region" description="Helical" evidence="2">
    <location>
        <begin position="247"/>
        <end position="267"/>
    </location>
</feature>
<keyword evidence="2" id="KW-0472">Membrane</keyword>
<keyword evidence="5" id="KW-1185">Reference proteome</keyword>
<evidence type="ECO:0000313" key="4">
    <source>
        <dbReference type="EMBL" id="RGP67542.1"/>
    </source>
</evidence>
<dbReference type="PANTHER" id="PTHR38794:SF1">
    <property type="entry name" value="INTEGRAL MEMBRANE PROTEIN"/>
    <property type="match status" value="1"/>
</dbReference>
<dbReference type="InterPro" id="IPR049326">
    <property type="entry name" value="Rhodopsin_dom_fungi"/>
</dbReference>
<name>A0A395S5Z1_FUSSP</name>
<feature type="transmembrane region" description="Helical" evidence="2">
    <location>
        <begin position="20"/>
        <end position="44"/>
    </location>
</feature>
<accession>A0A395S5Z1</accession>
<feature type="transmembrane region" description="Helical" evidence="2">
    <location>
        <begin position="100"/>
        <end position="120"/>
    </location>
</feature>
<organism evidence="4 5">
    <name type="scientific">Fusarium sporotrichioides</name>
    <dbReference type="NCBI Taxonomy" id="5514"/>
    <lineage>
        <taxon>Eukaryota</taxon>
        <taxon>Fungi</taxon>
        <taxon>Dikarya</taxon>
        <taxon>Ascomycota</taxon>
        <taxon>Pezizomycotina</taxon>
        <taxon>Sordariomycetes</taxon>
        <taxon>Hypocreomycetidae</taxon>
        <taxon>Hypocreales</taxon>
        <taxon>Nectriaceae</taxon>
        <taxon>Fusarium</taxon>
    </lineage>
</organism>